<dbReference type="WBParaSite" id="Minc3s00220g07885">
    <property type="protein sequence ID" value="Minc3s00220g07885"/>
    <property type="gene ID" value="Minc3s00220g07885"/>
</dbReference>
<sequence length="183" mass="21374">MDSDLKNGDSDLKNEEMTEGQEMSEDSDLGSEKELTEEDLRTETIYSLKCAEDSLKSLEGKENTMTTSCLEICVDDFEHIYGGFDHHAKKHADFAEVISGYEWGKYEDKRHTFHVNRGYLIEFMIKSSKIVKELESKEHLKVWHDFAFEDVEKTVNTIIDRLNARDGKTSRLFRFKIIRDEFI</sequence>
<accession>A0A914L1B8</accession>
<dbReference type="AlphaFoldDB" id="A0A914L1B8"/>
<reference evidence="3" key="1">
    <citation type="submission" date="2022-11" db="UniProtKB">
        <authorList>
            <consortium name="WormBaseParasite"/>
        </authorList>
    </citation>
    <scope>IDENTIFICATION</scope>
</reference>
<evidence type="ECO:0000313" key="2">
    <source>
        <dbReference type="Proteomes" id="UP000887563"/>
    </source>
</evidence>
<evidence type="ECO:0000256" key="1">
    <source>
        <dbReference type="SAM" id="MobiDB-lite"/>
    </source>
</evidence>
<name>A0A914L1B8_MELIC</name>
<keyword evidence="2" id="KW-1185">Reference proteome</keyword>
<feature type="compositionally biased region" description="Basic and acidic residues" evidence="1">
    <location>
        <begin position="30"/>
        <end position="40"/>
    </location>
</feature>
<dbReference type="Proteomes" id="UP000887563">
    <property type="component" value="Unplaced"/>
</dbReference>
<evidence type="ECO:0000313" key="3">
    <source>
        <dbReference type="WBParaSite" id="Minc3s00220g07885"/>
    </source>
</evidence>
<feature type="compositionally biased region" description="Basic and acidic residues" evidence="1">
    <location>
        <begin position="1"/>
        <end position="16"/>
    </location>
</feature>
<proteinExistence type="predicted"/>
<organism evidence="2 3">
    <name type="scientific">Meloidogyne incognita</name>
    <name type="common">Southern root-knot nematode worm</name>
    <name type="synonym">Oxyuris incognita</name>
    <dbReference type="NCBI Taxonomy" id="6306"/>
    <lineage>
        <taxon>Eukaryota</taxon>
        <taxon>Metazoa</taxon>
        <taxon>Ecdysozoa</taxon>
        <taxon>Nematoda</taxon>
        <taxon>Chromadorea</taxon>
        <taxon>Rhabditida</taxon>
        <taxon>Tylenchina</taxon>
        <taxon>Tylenchomorpha</taxon>
        <taxon>Tylenchoidea</taxon>
        <taxon>Meloidogynidae</taxon>
        <taxon>Meloidogyninae</taxon>
        <taxon>Meloidogyne</taxon>
        <taxon>Meloidogyne incognita group</taxon>
    </lineage>
</organism>
<feature type="compositionally biased region" description="Acidic residues" evidence="1">
    <location>
        <begin position="17"/>
        <end position="29"/>
    </location>
</feature>
<feature type="region of interest" description="Disordered" evidence="1">
    <location>
        <begin position="1"/>
        <end position="40"/>
    </location>
</feature>
<protein>
    <submittedName>
        <fullName evidence="3">Uncharacterized protein</fullName>
    </submittedName>
</protein>